<proteinExistence type="predicted"/>
<protein>
    <submittedName>
        <fullName evidence="1">DUF1059 domain-containing protein</fullName>
    </submittedName>
</protein>
<dbReference type="Pfam" id="PF06348">
    <property type="entry name" value="DUF1059"/>
    <property type="match status" value="1"/>
</dbReference>
<dbReference type="EMBL" id="SMRU01000050">
    <property type="protein sequence ID" value="TDF87715.1"/>
    <property type="molecule type" value="Genomic_DNA"/>
</dbReference>
<comment type="caution">
    <text evidence="1">The sequence shown here is derived from an EMBL/GenBank/DDBJ whole genome shotgun (WGS) entry which is preliminary data.</text>
</comment>
<dbReference type="RefSeq" id="WP_133206885.1">
    <property type="nucleotide sequence ID" value="NZ_SMRU01000050.1"/>
</dbReference>
<accession>A0A4R5K5Q9</accession>
<organism evidence="1 2">
    <name type="scientific">Arthrobacter terricola</name>
    <dbReference type="NCBI Taxonomy" id="2547396"/>
    <lineage>
        <taxon>Bacteria</taxon>
        <taxon>Bacillati</taxon>
        <taxon>Actinomycetota</taxon>
        <taxon>Actinomycetes</taxon>
        <taxon>Micrococcales</taxon>
        <taxon>Micrococcaceae</taxon>
        <taxon>Arthrobacter</taxon>
    </lineage>
</organism>
<dbReference type="OrthoDB" id="5244574at2"/>
<evidence type="ECO:0000313" key="2">
    <source>
        <dbReference type="Proteomes" id="UP000295511"/>
    </source>
</evidence>
<keyword evidence="2" id="KW-1185">Reference proteome</keyword>
<dbReference type="AlphaFoldDB" id="A0A4R5K5Q9"/>
<name>A0A4R5K5Q9_9MICC</name>
<sequence length="52" mass="5721">MAKLIRCECGFVVRGETDEDVVGAIRSHIASDHPALLRSVSPEDLLGWIEVE</sequence>
<reference evidence="1 2" key="1">
    <citation type="submission" date="2019-03" db="EMBL/GenBank/DDBJ databases">
        <title>Whole genome sequence of Arthrobacter sp JH1-1.</title>
        <authorList>
            <person name="Trinh H.N."/>
        </authorList>
    </citation>
    <scope>NUCLEOTIDE SEQUENCE [LARGE SCALE GENOMIC DNA]</scope>
    <source>
        <strain evidence="1 2">JH1-1</strain>
    </source>
</reference>
<gene>
    <name evidence="1" type="ORF">E1809_24655</name>
</gene>
<dbReference type="Proteomes" id="UP000295511">
    <property type="component" value="Unassembled WGS sequence"/>
</dbReference>
<dbReference type="InterPro" id="IPR009409">
    <property type="entry name" value="DUF1059"/>
</dbReference>
<evidence type="ECO:0000313" key="1">
    <source>
        <dbReference type="EMBL" id="TDF87715.1"/>
    </source>
</evidence>